<dbReference type="eggNOG" id="COG5350">
    <property type="taxonomic scope" value="Bacteria"/>
</dbReference>
<organism evidence="1 2">
    <name type="scientific">Paramagnetospirillum caucaseum</name>
    <dbReference type="NCBI Taxonomy" id="1244869"/>
    <lineage>
        <taxon>Bacteria</taxon>
        <taxon>Pseudomonadati</taxon>
        <taxon>Pseudomonadota</taxon>
        <taxon>Alphaproteobacteria</taxon>
        <taxon>Rhodospirillales</taxon>
        <taxon>Magnetospirillaceae</taxon>
        <taxon>Paramagnetospirillum</taxon>
    </lineage>
</organism>
<dbReference type="RefSeq" id="WP_008614740.1">
    <property type="nucleotide sequence ID" value="NZ_AONQ01000007.1"/>
</dbReference>
<accession>M2ZV37</accession>
<gene>
    <name evidence="1" type="ORF">H261_04313</name>
</gene>
<keyword evidence="2" id="KW-1185">Reference proteome</keyword>
<protein>
    <submittedName>
        <fullName evidence="1">Protein tyrosine phosphatase</fullName>
    </submittedName>
</protein>
<reference evidence="1 2" key="1">
    <citation type="journal article" date="2014" name="Genome Announc.">
        <title>Draft Genome Sequence of Magnetospirillum sp. Strain SO-1, a Freshwater Magnetotactic Bacterium Isolated from the Ol'khovka River, Russia.</title>
        <authorList>
            <person name="Grouzdev D.S."/>
            <person name="Dziuba M.V."/>
            <person name="Sukhacheva M.S."/>
            <person name="Mardanov A.V."/>
            <person name="Beletskiy A.V."/>
            <person name="Kuznetsov B.B."/>
            <person name="Skryabin K.G."/>
        </authorList>
    </citation>
    <scope>NUCLEOTIDE SEQUENCE [LARGE SCALE GENOMIC DNA]</scope>
    <source>
        <strain evidence="1 2">SO-1</strain>
    </source>
</reference>
<dbReference type="PATRIC" id="fig|1244869.3.peg.864"/>
<dbReference type="STRING" id="1244869.H261_04313"/>
<dbReference type="InterPro" id="IPR029021">
    <property type="entry name" value="Prot-tyrosine_phosphatase-like"/>
</dbReference>
<dbReference type="SUPFAM" id="SSF52799">
    <property type="entry name" value="(Phosphotyrosine protein) phosphatases II"/>
    <property type="match status" value="1"/>
</dbReference>
<comment type="caution">
    <text evidence="1">The sequence shown here is derived from an EMBL/GenBank/DDBJ whole genome shotgun (WGS) entry which is preliminary data.</text>
</comment>
<dbReference type="EMBL" id="AONQ01000007">
    <property type="protein sequence ID" value="EME71262.1"/>
    <property type="molecule type" value="Genomic_DNA"/>
</dbReference>
<name>M2ZV37_9PROT</name>
<dbReference type="Proteomes" id="UP000011744">
    <property type="component" value="Unassembled WGS sequence"/>
</dbReference>
<sequence length="190" mass="21309">MTIKTPLLPFPLTICGIDELPAHAAAGVSHVVTILDPEWPDPEHFTLYPPHARTIWRFHDIVNPQDGQTPATARDVEAILEYGEGLKAEMVEHLLIHCHMGISRSTATAIILMAQRNPGREADSFAHLAAIRPFSWPNSRMVRMADEMLDRRGALVEAMRLHHHCVARGYPDKMSYLRASERAAEVPPEE</sequence>
<evidence type="ECO:0000313" key="2">
    <source>
        <dbReference type="Proteomes" id="UP000011744"/>
    </source>
</evidence>
<dbReference type="Gene3D" id="3.90.190.10">
    <property type="entry name" value="Protein tyrosine phosphatase superfamily"/>
    <property type="match status" value="1"/>
</dbReference>
<dbReference type="InterPro" id="IPR016130">
    <property type="entry name" value="Tyr_Pase_AS"/>
</dbReference>
<dbReference type="AlphaFoldDB" id="M2ZV37"/>
<dbReference type="PROSITE" id="PS00383">
    <property type="entry name" value="TYR_PHOSPHATASE_1"/>
    <property type="match status" value="1"/>
</dbReference>
<evidence type="ECO:0000313" key="1">
    <source>
        <dbReference type="EMBL" id="EME71262.1"/>
    </source>
</evidence>
<proteinExistence type="predicted"/>